<reference evidence="10" key="3">
    <citation type="submission" date="2025-09" db="UniProtKB">
        <authorList>
            <consortium name="Ensembl"/>
        </authorList>
    </citation>
    <scope>IDENTIFICATION</scope>
</reference>
<evidence type="ECO:0000256" key="1">
    <source>
        <dbReference type="ARBA" id="ARBA00001656"/>
    </source>
</evidence>
<evidence type="ECO:0000256" key="3">
    <source>
        <dbReference type="ARBA" id="ARBA00017161"/>
    </source>
</evidence>
<dbReference type="Proteomes" id="UP000265160">
    <property type="component" value="LG20"/>
</dbReference>
<evidence type="ECO:0000313" key="11">
    <source>
        <dbReference type="Proteomes" id="UP000265160"/>
    </source>
</evidence>
<dbReference type="InterPro" id="IPR018114">
    <property type="entry name" value="TRYPSIN_HIS"/>
</dbReference>
<keyword evidence="11" id="KW-1185">Reference proteome</keyword>
<keyword evidence="6 8" id="KW-0720">Serine protease</keyword>
<keyword evidence="4 8" id="KW-0645">Protease</keyword>
<dbReference type="InterPro" id="IPR009003">
    <property type="entry name" value="Peptidase_S1_PA"/>
</dbReference>
<evidence type="ECO:0000259" key="9">
    <source>
        <dbReference type="PROSITE" id="PS50240"/>
    </source>
</evidence>
<evidence type="ECO:0000256" key="2">
    <source>
        <dbReference type="ARBA" id="ARBA00012050"/>
    </source>
</evidence>
<dbReference type="GeneTree" id="ENSGT00940000165418"/>
<dbReference type="PANTHER" id="PTHR24252">
    <property type="entry name" value="ACROSIN-RELATED"/>
    <property type="match status" value="1"/>
</dbReference>
<dbReference type="InterPro" id="IPR043504">
    <property type="entry name" value="Peptidase_S1_PA_chymotrypsin"/>
</dbReference>
<dbReference type="Ensembl" id="ENSMZET00005002141.1">
    <property type="protein sequence ID" value="ENSMZEP00005002042.1"/>
    <property type="gene ID" value="ENSMZEG00005000467.1"/>
</dbReference>
<keyword evidence="5 8" id="KW-0378">Hydrolase</keyword>
<dbReference type="Pfam" id="PF00089">
    <property type="entry name" value="Trypsin"/>
    <property type="match status" value="1"/>
</dbReference>
<dbReference type="InterPro" id="IPR001314">
    <property type="entry name" value="Peptidase_S1A"/>
</dbReference>
<sequence>MDTRTSEPSAARLALSASALHELIFIHVRAHVSAYEKGAGGCTQPSVLFFFLFLPRHLQACSLSFKSPRLLSRGGNTRLVICPIGCCLHLSLAVRSVSHRNGEHSGCGERPLFGPPGASRIVGGREAPEGAWPWQVSIQIQYRHHCGGTLLSSVWVLTATHCFYHHLYFRVVAGLNTLSSPGNYAQVRSIRGVKMHDGYNIFTSDNDVTLLLLSSPFKFTNYIQPICLPGDVIHEAMLNLSHCFVSGWGSTYYKGPLTNKLQEAEVELIDRQTCNRVTWYNGIITEKMICAGLESGAADSCQGDSGGPLQCYSENQDRFYQVGVTSFGDECGLPLKPGVYARVSIFSKWLTASQTAVAASVHRASTGVIAALLAAALTLL</sequence>
<evidence type="ECO:0000256" key="7">
    <source>
        <dbReference type="ARBA" id="ARBA00023157"/>
    </source>
</evidence>
<keyword evidence="7" id="KW-1015">Disulfide bond</keyword>
<dbReference type="FunFam" id="2.40.10.10:FF:000003">
    <property type="entry name" value="Transmembrane serine protease 3"/>
    <property type="match status" value="1"/>
</dbReference>
<dbReference type="PRINTS" id="PR00722">
    <property type="entry name" value="CHYMOTRYPSIN"/>
</dbReference>
<dbReference type="GO" id="GO:0004252">
    <property type="term" value="F:serine-type endopeptidase activity"/>
    <property type="evidence" value="ECO:0007669"/>
    <property type="project" value="InterPro"/>
</dbReference>
<dbReference type="SMART" id="SM00020">
    <property type="entry name" value="Tryp_SPc"/>
    <property type="match status" value="1"/>
</dbReference>
<proteinExistence type="predicted"/>
<dbReference type="AlphaFoldDB" id="A0A3P9AX82"/>
<evidence type="ECO:0000256" key="5">
    <source>
        <dbReference type="ARBA" id="ARBA00022801"/>
    </source>
</evidence>
<reference evidence="10" key="2">
    <citation type="submission" date="2025-08" db="UniProtKB">
        <authorList>
            <consortium name="Ensembl"/>
        </authorList>
    </citation>
    <scope>IDENTIFICATION</scope>
</reference>
<evidence type="ECO:0000256" key="6">
    <source>
        <dbReference type="ARBA" id="ARBA00022825"/>
    </source>
</evidence>
<dbReference type="PROSITE" id="PS00134">
    <property type="entry name" value="TRYPSIN_HIS"/>
    <property type="match status" value="1"/>
</dbReference>
<dbReference type="GO" id="GO:0006508">
    <property type="term" value="P:proteolysis"/>
    <property type="evidence" value="ECO:0007669"/>
    <property type="project" value="UniProtKB-KW"/>
</dbReference>
<organism evidence="10 11">
    <name type="scientific">Maylandia zebra</name>
    <name type="common">zebra mbuna</name>
    <dbReference type="NCBI Taxonomy" id="106582"/>
    <lineage>
        <taxon>Eukaryota</taxon>
        <taxon>Metazoa</taxon>
        <taxon>Chordata</taxon>
        <taxon>Craniata</taxon>
        <taxon>Vertebrata</taxon>
        <taxon>Euteleostomi</taxon>
        <taxon>Actinopterygii</taxon>
        <taxon>Neopterygii</taxon>
        <taxon>Teleostei</taxon>
        <taxon>Neoteleostei</taxon>
        <taxon>Acanthomorphata</taxon>
        <taxon>Ovalentaria</taxon>
        <taxon>Cichlomorphae</taxon>
        <taxon>Cichliformes</taxon>
        <taxon>Cichlidae</taxon>
        <taxon>African cichlids</taxon>
        <taxon>Pseudocrenilabrinae</taxon>
        <taxon>Haplochromini</taxon>
        <taxon>Maylandia</taxon>
        <taxon>Maylandia zebra complex</taxon>
    </lineage>
</organism>
<dbReference type="PANTHER" id="PTHR24252:SF8">
    <property type="entry name" value="ACROSIN"/>
    <property type="match status" value="1"/>
</dbReference>
<dbReference type="PROSITE" id="PS00135">
    <property type="entry name" value="TRYPSIN_SER"/>
    <property type="match status" value="1"/>
</dbReference>
<evidence type="ECO:0000313" key="10">
    <source>
        <dbReference type="Ensembl" id="ENSMZEP00005002042.1"/>
    </source>
</evidence>
<protein>
    <recommendedName>
        <fullName evidence="3">Acrosin</fullName>
        <ecNumber evidence="2">3.4.21.10</ecNumber>
    </recommendedName>
</protein>
<reference evidence="10 11" key="1">
    <citation type="journal article" date="2014" name="Nature">
        <title>The genomic substrate for adaptive radiation in African cichlid fish.</title>
        <authorList>
            <person name="Brawand D."/>
            <person name="Wagner C.E."/>
            <person name="Li Y.I."/>
            <person name="Malinsky M."/>
            <person name="Keller I."/>
            <person name="Fan S."/>
            <person name="Simakov O."/>
            <person name="Ng A.Y."/>
            <person name="Lim Z.W."/>
            <person name="Bezault E."/>
            <person name="Turner-Maier J."/>
            <person name="Johnson J."/>
            <person name="Alcazar R."/>
            <person name="Noh H.J."/>
            <person name="Russell P."/>
            <person name="Aken B."/>
            <person name="Alfoldi J."/>
            <person name="Amemiya C."/>
            <person name="Azzouzi N."/>
            <person name="Baroiller J.F."/>
            <person name="Barloy-Hubler F."/>
            <person name="Berlin A."/>
            <person name="Bloomquist R."/>
            <person name="Carleton K.L."/>
            <person name="Conte M.A."/>
            <person name="D'Cotta H."/>
            <person name="Eshel O."/>
            <person name="Gaffney L."/>
            <person name="Galibert F."/>
            <person name="Gante H.F."/>
            <person name="Gnerre S."/>
            <person name="Greuter L."/>
            <person name="Guyon R."/>
            <person name="Haddad N.S."/>
            <person name="Haerty W."/>
            <person name="Harris R.M."/>
            <person name="Hofmann H.A."/>
            <person name="Hourlier T."/>
            <person name="Hulata G."/>
            <person name="Jaffe D.B."/>
            <person name="Lara M."/>
            <person name="Lee A.P."/>
            <person name="MacCallum I."/>
            <person name="Mwaiko S."/>
            <person name="Nikaido M."/>
            <person name="Nishihara H."/>
            <person name="Ozouf-Costaz C."/>
            <person name="Penman D.J."/>
            <person name="Przybylski D."/>
            <person name="Rakotomanga M."/>
            <person name="Renn S.C.P."/>
            <person name="Ribeiro F.J."/>
            <person name="Ron M."/>
            <person name="Salzburger W."/>
            <person name="Sanchez-Pulido L."/>
            <person name="Santos M.E."/>
            <person name="Searle S."/>
            <person name="Sharpe T."/>
            <person name="Swofford R."/>
            <person name="Tan F.J."/>
            <person name="Williams L."/>
            <person name="Young S."/>
            <person name="Yin S."/>
            <person name="Okada N."/>
            <person name="Kocher T.D."/>
            <person name="Miska E.A."/>
            <person name="Lander E.S."/>
            <person name="Venkatesh B."/>
            <person name="Fernald R.D."/>
            <person name="Meyer A."/>
            <person name="Ponting C.P."/>
            <person name="Streelman J.T."/>
            <person name="Lindblad-Toh K."/>
            <person name="Seehausen O."/>
            <person name="Di Palma F."/>
        </authorList>
    </citation>
    <scope>NUCLEOTIDE SEQUENCE</scope>
</reference>
<dbReference type="CDD" id="cd00190">
    <property type="entry name" value="Tryp_SPc"/>
    <property type="match status" value="1"/>
</dbReference>
<dbReference type="InterPro" id="IPR001254">
    <property type="entry name" value="Trypsin_dom"/>
</dbReference>
<dbReference type="EC" id="3.4.21.10" evidence="2"/>
<feature type="domain" description="Peptidase S1" evidence="9">
    <location>
        <begin position="121"/>
        <end position="355"/>
    </location>
</feature>
<dbReference type="PROSITE" id="PS50240">
    <property type="entry name" value="TRYPSIN_DOM"/>
    <property type="match status" value="1"/>
</dbReference>
<name>A0A3P9AX82_9CICH</name>
<dbReference type="InterPro" id="IPR033116">
    <property type="entry name" value="TRYPSIN_SER"/>
</dbReference>
<evidence type="ECO:0000256" key="4">
    <source>
        <dbReference type="ARBA" id="ARBA00022670"/>
    </source>
</evidence>
<evidence type="ECO:0000256" key="8">
    <source>
        <dbReference type="RuleBase" id="RU363034"/>
    </source>
</evidence>
<dbReference type="SUPFAM" id="SSF50494">
    <property type="entry name" value="Trypsin-like serine proteases"/>
    <property type="match status" value="1"/>
</dbReference>
<dbReference type="STRING" id="106582.ENSMZEP00005002042"/>
<accession>A0A3P9AX82</accession>
<dbReference type="Gene3D" id="2.40.10.10">
    <property type="entry name" value="Trypsin-like serine proteases"/>
    <property type="match status" value="1"/>
</dbReference>
<comment type="catalytic activity">
    <reaction evidence="1">
        <text>Preferential cleavage: Arg-|-Xaa, Lys-|-Xaa.</text>
        <dbReference type="EC" id="3.4.21.10"/>
    </reaction>
</comment>